<evidence type="ECO:0000256" key="2">
    <source>
        <dbReference type="ARBA" id="ARBA00022741"/>
    </source>
</evidence>
<comment type="similarity">
    <text evidence="1 7">Belongs to the 5-formyltetrahydrofolate cyclo-ligase family.</text>
</comment>
<dbReference type="GO" id="GO:0009396">
    <property type="term" value="P:folic acid-containing compound biosynthetic process"/>
    <property type="evidence" value="ECO:0007669"/>
    <property type="project" value="TreeGrafter"/>
</dbReference>
<evidence type="ECO:0000256" key="5">
    <source>
        <dbReference type="ARBA" id="ARBA00038966"/>
    </source>
</evidence>
<dbReference type="OrthoDB" id="2015992at2759"/>
<evidence type="ECO:0000313" key="8">
    <source>
        <dbReference type="EMBL" id="KAG2212650.1"/>
    </source>
</evidence>
<dbReference type="EC" id="6.3.3.2" evidence="5 7"/>
<evidence type="ECO:0000256" key="3">
    <source>
        <dbReference type="ARBA" id="ARBA00022840"/>
    </source>
</evidence>
<dbReference type="InterPro" id="IPR002698">
    <property type="entry name" value="FTHF_cligase"/>
</dbReference>
<feature type="binding site" evidence="6">
    <location>
        <position position="66"/>
    </location>
    <ligand>
        <name>substrate</name>
    </ligand>
</feature>
<reference evidence="8" key="1">
    <citation type="submission" date="2020-12" db="EMBL/GenBank/DDBJ databases">
        <title>Metabolic potential, ecology and presence of endohyphal bacteria is reflected in genomic diversity of Mucoromycotina.</title>
        <authorList>
            <person name="Muszewska A."/>
            <person name="Okrasinska A."/>
            <person name="Steczkiewicz K."/>
            <person name="Drgas O."/>
            <person name="Orlowska M."/>
            <person name="Perlinska-Lenart U."/>
            <person name="Aleksandrzak-Piekarczyk T."/>
            <person name="Szatraj K."/>
            <person name="Zielenkiewicz U."/>
            <person name="Pilsyk S."/>
            <person name="Malc E."/>
            <person name="Mieczkowski P."/>
            <person name="Kruszewska J.S."/>
            <person name="Biernat P."/>
            <person name="Pawlowska J."/>
        </authorList>
    </citation>
    <scope>NUCLEOTIDE SEQUENCE</scope>
    <source>
        <strain evidence="8">WA0000017839</strain>
    </source>
</reference>
<evidence type="ECO:0000256" key="6">
    <source>
        <dbReference type="PIRSR" id="PIRSR006806-1"/>
    </source>
</evidence>
<keyword evidence="7" id="KW-0460">Magnesium</keyword>
<comment type="catalytic activity">
    <reaction evidence="4 7">
        <text>(6S)-5-formyl-5,6,7,8-tetrahydrofolate + ATP = (6R)-5,10-methenyltetrahydrofolate + ADP + phosphate</text>
        <dbReference type="Rhea" id="RHEA:10488"/>
        <dbReference type="ChEBI" id="CHEBI:30616"/>
        <dbReference type="ChEBI" id="CHEBI:43474"/>
        <dbReference type="ChEBI" id="CHEBI:57455"/>
        <dbReference type="ChEBI" id="CHEBI:57457"/>
        <dbReference type="ChEBI" id="CHEBI:456216"/>
        <dbReference type="EC" id="6.3.3.2"/>
    </reaction>
</comment>
<dbReference type="FunFam" id="3.40.50.10420:FF:000007">
    <property type="entry name" value="5-formyltetrahydrofolate cyclo-ligase"/>
    <property type="match status" value="1"/>
</dbReference>
<dbReference type="SUPFAM" id="SSF100950">
    <property type="entry name" value="NagB/RpiA/CoA transferase-like"/>
    <property type="match status" value="1"/>
</dbReference>
<proteinExistence type="inferred from homology"/>
<dbReference type="GO" id="GO:0046872">
    <property type="term" value="F:metal ion binding"/>
    <property type="evidence" value="ECO:0007669"/>
    <property type="project" value="UniProtKB-KW"/>
</dbReference>
<dbReference type="PANTHER" id="PTHR23407:SF1">
    <property type="entry name" value="5-FORMYLTETRAHYDROFOLATE CYCLO-LIGASE"/>
    <property type="match status" value="1"/>
</dbReference>
<evidence type="ECO:0000256" key="7">
    <source>
        <dbReference type="RuleBase" id="RU361279"/>
    </source>
</evidence>
<accession>A0A8H7RLB7</accession>
<comment type="cofactor">
    <cofactor evidence="7">
        <name>Mg(2+)</name>
        <dbReference type="ChEBI" id="CHEBI:18420"/>
    </cofactor>
</comment>
<dbReference type="Pfam" id="PF01812">
    <property type="entry name" value="5-FTHF_cyc-lig"/>
    <property type="match status" value="1"/>
</dbReference>
<dbReference type="EMBL" id="JAEPRD010000005">
    <property type="protein sequence ID" value="KAG2212650.1"/>
    <property type="molecule type" value="Genomic_DNA"/>
</dbReference>
<evidence type="ECO:0000256" key="4">
    <source>
        <dbReference type="ARBA" id="ARBA00036539"/>
    </source>
</evidence>
<evidence type="ECO:0000256" key="1">
    <source>
        <dbReference type="ARBA" id="ARBA00010638"/>
    </source>
</evidence>
<comment type="caution">
    <text evidence="8">The sequence shown here is derived from an EMBL/GenBank/DDBJ whole genome shotgun (WGS) entry which is preliminary data.</text>
</comment>
<dbReference type="Gene3D" id="3.40.50.10420">
    <property type="entry name" value="NagB/RpiA/CoA transferase-like"/>
    <property type="match status" value="1"/>
</dbReference>
<dbReference type="Proteomes" id="UP000603453">
    <property type="component" value="Unassembled WGS sequence"/>
</dbReference>
<dbReference type="InterPro" id="IPR037171">
    <property type="entry name" value="NagB/RpiA_transferase-like"/>
</dbReference>
<protein>
    <recommendedName>
        <fullName evidence="5 7">5-formyltetrahydrofolate cyclo-ligase</fullName>
        <ecNumber evidence="5 7">6.3.3.2</ecNumber>
    </recommendedName>
</protein>
<dbReference type="GO" id="GO:0005739">
    <property type="term" value="C:mitochondrion"/>
    <property type="evidence" value="ECO:0007669"/>
    <property type="project" value="TreeGrafter"/>
</dbReference>
<feature type="binding site" evidence="6">
    <location>
        <position position="72"/>
    </location>
    <ligand>
        <name>substrate</name>
    </ligand>
</feature>
<dbReference type="PANTHER" id="PTHR23407">
    <property type="entry name" value="ATPASE INHIBITOR/5-FORMYLTETRAHYDROFOLATE CYCLO-LIGASE"/>
    <property type="match status" value="1"/>
</dbReference>
<feature type="non-terminal residue" evidence="8">
    <location>
        <position position="1"/>
    </location>
</feature>
<keyword evidence="7" id="KW-0479">Metal-binding</keyword>
<dbReference type="GO" id="GO:0030272">
    <property type="term" value="F:5-formyltetrahydrofolate cyclo-ligase activity"/>
    <property type="evidence" value="ECO:0007669"/>
    <property type="project" value="UniProtKB-EC"/>
</dbReference>
<organism evidence="8 9">
    <name type="scientific">Mucor saturninus</name>
    <dbReference type="NCBI Taxonomy" id="64648"/>
    <lineage>
        <taxon>Eukaryota</taxon>
        <taxon>Fungi</taxon>
        <taxon>Fungi incertae sedis</taxon>
        <taxon>Mucoromycota</taxon>
        <taxon>Mucoromycotina</taxon>
        <taxon>Mucoromycetes</taxon>
        <taxon>Mucorales</taxon>
        <taxon>Mucorineae</taxon>
        <taxon>Mucoraceae</taxon>
        <taxon>Mucor</taxon>
    </lineage>
</organism>
<gene>
    <name evidence="8" type="ORF">INT47_000627</name>
</gene>
<dbReference type="GO" id="GO:0035999">
    <property type="term" value="P:tetrahydrofolate interconversion"/>
    <property type="evidence" value="ECO:0007669"/>
    <property type="project" value="TreeGrafter"/>
</dbReference>
<evidence type="ECO:0000313" key="9">
    <source>
        <dbReference type="Proteomes" id="UP000603453"/>
    </source>
</evidence>
<name>A0A8H7RLB7_9FUNG</name>
<keyword evidence="9" id="KW-1185">Reference proteome</keyword>
<dbReference type="PIRSF" id="PIRSF006806">
    <property type="entry name" value="FTHF_cligase"/>
    <property type="match status" value="1"/>
</dbReference>
<dbReference type="GO" id="GO:0005524">
    <property type="term" value="F:ATP binding"/>
    <property type="evidence" value="ECO:0007669"/>
    <property type="project" value="UniProtKB-KW"/>
</dbReference>
<dbReference type="InterPro" id="IPR024185">
    <property type="entry name" value="FTHF_cligase-like_sf"/>
</dbReference>
<feature type="binding site" evidence="6">
    <location>
        <begin position="20"/>
        <end position="24"/>
    </location>
    <ligand>
        <name>ATP</name>
        <dbReference type="ChEBI" id="CHEBI:30616"/>
    </ligand>
</feature>
<keyword evidence="3 6" id="KW-0067">ATP-binding</keyword>
<feature type="binding site" evidence="6">
    <location>
        <begin position="156"/>
        <end position="164"/>
    </location>
    <ligand>
        <name>ATP</name>
        <dbReference type="ChEBI" id="CHEBI:30616"/>
    </ligand>
</feature>
<sequence length="219" mass="24993">NLALFRYLIHIMNTAVVSLKRQLRKDMASRLEKLTSAELAKQSDQLFEKLQQLEEYKSSKNISIYISMPTCEIMTSKIIYQLLKSDKNCFIPRCTKNNMDMLKITSIDDFESLPVNKWNIPEPPLDQVRENALSNDGPGLDLILVPGVAFDKNNNRIGHGKGYYDRYIRKCKAWADEHGTKPPKTVALSLNEQIIDIGTIPLEDTDQTLDCVLTPTEIF</sequence>
<dbReference type="NCBIfam" id="TIGR02727">
    <property type="entry name" value="MTHFS_bact"/>
    <property type="match status" value="1"/>
</dbReference>
<keyword evidence="2 6" id="KW-0547">Nucleotide-binding</keyword>
<dbReference type="AlphaFoldDB" id="A0A8H7RLB7"/>